<keyword evidence="3" id="KW-1185">Reference proteome</keyword>
<name>A0A5C1QLA3_9SPIO</name>
<organism evidence="2 3">
    <name type="scientific">Oceanispirochaeta crateris</name>
    <dbReference type="NCBI Taxonomy" id="2518645"/>
    <lineage>
        <taxon>Bacteria</taxon>
        <taxon>Pseudomonadati</taxon>
        <taxon>Spirochaetota</taxon>
        <taxon>Spirochaetia</taxon>
        <taxon>Spirochaetales</taxon>
        <taxon>Spirochaetaceae</taxon>
        <taxon>Oceanispirochaeta</taxon>
    </lineage>
</organism>
<dbReference type="EMBL" id="CP036150">
    <property type="protein sequence ID" value="QEN06932.1"/>
    <property type="molecule type" value="Genomic_DNA"/>
</dbReference>
<evidence type="ECO:0000313" key="2">
    <source>
        <dbReference type="EMBL" id="QEN06932.1"/>
    </source>
</evidence>
<proteinExistence type="predicted"/>
<feature type="chain" id="PRO_5022980235" description="EF-hand domain-containing protein" evidence="1">
    <location>
        <begin position="26"/>
        <end position="305"/>
    </location>
</feature>
<evidence type="ECO:0008006" key="4">
    <source>
        <dbReference type="Google" id="ProtNLM"/>
    </source>
</evidence>
<evidence type="ECO:0000313" key="3">
    <source>
        <dbReference type="Proteomes" id="UP000324209"/>
    </source>
</evidence>
<gene>
    <name evidence="2" type="ORF">EXM22_02595</name>
</gene>
<dbReference type="AlphaFoldDB" id="A0A5C1QLA3"/>
<evidence type="ECO:0000256" key="1">
    <source>
        <dbReference type="SAM" id="SignalP"/>
    </source>
</evidence>
<accession>A0A5C1QLA3</accession>
<keyword evidence="1" id="KW-0732">Signal</keyword>
<dbReference type="PROSITE" id="PS51257">
    <property type="entry name" value="PROKAR_LIPOPROTEIN"/>
    <property type="match status" value="1"/>
</dbReference>
<sequence length="305" mass="32729">MKKSHQFHGATLCVVVLLSMVLACSEPSSSSSGVDSVDLATLHTSVGISDIESLVDTDIPGSISKSDLLNLVLDAMEILMDNMDESDWDAESDDGVNYSSTPSNLFSSDDIPEKFTISGSFDNVSPLVNMFVNAEGEADVTIRFSNENLSRLIAEVSLSDIDIEIPALLPTQYSSITTEVSGGRIIAAANANFDLSTSFEFSGDESELSAIQAALALSIRMQAALSFTNPNDYDGNVVLTFSYDEEANIDLSEDMVDDETADSYLDDTLGNGTFTLSIAVYDSNGDLSFTVNYSISDLIDWALEV</sequence>
<reference evidence="2 3" key="1">
    <citation type="submission" date="2019-02" db="EMBL/GenBank/DDBJ databases">
        <title>Complete Genome Sequence and Methylome Analysis of free living Spirochaetas.</title>
        <authorList>
            <person name="Fomenkov A."/>
            <person name="Dubinina G."/>
            <person name="Leshcheva N."/>
            <person name="Mikheeva N."/>
            <person name="Grabovich M."/>
            <person name="Vincze T."/>
            <person name="Roberts R.J."/>
        </authorList>
    </citation>
    <scope>NUCLEOTIDE SEQUENCE [LARGE SCALE GENOMIC DNA]</scope>
    <source>
        <strain evidence="2 3">K2</strain>
    </source>
</reference>
<feature type="signal peptide" evidence="1">
    <location>
        <begin position="1"/>
        <end position="25"/>
    </location>
</feature>
<dbReference type="RefSeq" id="WP_149485014.1">
    <property type="nucleotide sequence ID" value="NZ_CP036150.1"/>
</dbReference>
<dbReference type="KEGG" id="ock:EXM22_02595"/>
<protein>
    <recommendedName>
        <fullName evidence="4">EF-hand domain-containing protein</fullName>
    </recommendedName>
</protein>
<dbReference type="Proteomes" id="UP000324209">
    <property type="component" value="Chromosome"/>
</dbReference>